<feature type="site" description="Important for autoinhibition of adenylyltransferase activity" evidence="3">
    <location>
        <position position="59"/>
    </location>
</feature>
<dbReference type="AlphaFoldDB" id="A0A1F5Z6B7"/>
<feature type="domain" description="Fido" evidence="4">
    <location>
        <begin position="105"/>
        <end position="255"/>
    </location>
</feature>
<name>A0A1F5Z6B7_9BACT</name>
<feature type="active site" evidence="1">
    <location>
        <position position="188"/>
    </location>
</feature>
<evidence type="ECO:0000256" key="2">
    <source>
        <dbReference type="PIRSR" id="PIRSR640198-2"/>
    </source>
</evidence>
<proteinExistence type="predicted"/>
<reference evidence="5 6" key="1">
    <citation type="journal article" date="2016" name="Nat. Commun.">
        <title>Thousands of microbial genomes shed light on interconnected biogeochemical processes in an aquifer system.</title>
        <authorList>
            <person name="Anantharaman K."/>
            <person name="Brown C.T."/>
            <person name="Hug L.A."/>
            <person name="Sharon I."/>
            <person name="Castelle C.J."/>
            <person name="Probst A.J."/>
            <person name="Thomas B.C."/>
            <person name="Singh A."/>
            <person name="Wilkins M.J."/>
            <person name="Karaoz U."/>
            <person name="Brodie E.L."/>
            <person name="Williams K.H."/>
            <person name="Hubbard S.S."/>
            <person name="Banfield J.F."/>
        </authorList>
    </citation>
    <scope>NUCLEOTIDE SEQUENCE [LARGE SCALE GENOMIC DNA]</scope>
</reference>
<evidence type="ECO:0000259" key="4">
    <source>
        <dbReference type="PROSITE" id="PS51459"/>
    </source>
</evidence>
<evidence type="ECO:0000313" key="6">
    <source>
        <dbReference type="Proteomes" id="UP000178681"/>
    </source>
</evidence>
<gene>
    <name evidence="5" type="ORF">A2872_03315</name>
</gene>
<organism evidence="5 6">
    <name type="scientific">Candidatus Gottesmanbacteria bacterium RIFCSPHIGHO2_01_FULL_42_12</name>
    <dbReference type="NCBI Taxonomy" id="1798377"/>
    <lineage>
        <taxon>Bacteria</taxon>
        <taxon>Candidatus Gottesmaniibacteriota</taxon>
    </lineage>
</organism>
<comment type="caution">
    <text evidence="5">The sequence shown here is derived from an EMBL/GenBank/DDBJ whole genome shotgun (WGS) entry which is preliminary data.</text>
</comment>
<evidence type="ECO:0000313" key="5">
    <source>
        <dbReference type="EMBL" id="OGG07844.1"/>
    </source>
</evidence>
<dbReference type="Gene3D" id="1.10.3290.10">
    <property type="entry name" value="Fido-like domain"/>
    <property type="match status" value="1"/>
</dbReference>
<dbReference type="Pfam" id="PF02661">
    <property type="entry name" value="Fic"/>
    <property type="match status" value="1"/>
</dbReference>
<dbReference type="EMBL" id="MFJG01000001">
    <property type="protein sequence ID" value="OGG07844.1"/>
    <property type="molecule type" value="Genomic_DNA"/>
</dbReference>
<dbReference type="InterPro" id="IPR036597">
    <property type="entry name" value="Fido-like_dom_sf"/>
</dbReference>
<dbReference type="SUPFAM" id="SSF140931">
    <property type="entry name" value="Fic-like"/>
    <property type="match status" value="1"/>
</dbReference>
<feature type="binding site" evidence="2">
    <location>
        <begin position="230"/>
        <end position="231"/>
    </location>
    <ligand>
        <name>ATP</name>
        <dbReference type="ChEBI" id="CHEBI:30616"/>
    </ligand>
</feature>
<sequence>MKYLTIPPTYKLNKKITQLIAEIEANKAVIDSIDIPLALEQNIRRQSILGSAIFSARVEGNPLTTGEIQSFSDLAAKDQKRLEIANLYRIIEHICSKMPNIDKKINISQILRWHSQAMKNILSEVHLGKIRTEHEGLFDMAGNAIYHAPPPYAVKALLIDLLHYANTKRERIVPIKAIVSHLVFEKIHPFTDGNGRVGRLLQLAVLTNNGYGMKGLSAIEEYIDNNRQDYYRAIESSVGINCQSFIELMLEFLRDSSEKARVNIQQKIKNSSKLDLLLPRHRELVQIISEHKSVTFDFLHRRFLKISPRQLAYDLTSLIKSGYIKKIGVTRGAMYTIPS</sequence>
<accession>A0A1F5Z6B7</accession>
<keyword evidence="2" id="KW-0067">ATP-binding</keyword>
<dbReference type="InterPro" id="IPR003812">
    <property type="entry name" value="Fido"/>
</dbReference>
<dbReference type="GO" id="GO:0005524">
    <property type="term" value="F:ATP binding"/>
    <property type="evidence" value="ECO:0007669"/>
    <property type="project" value="UniProtKB-KW"/>
</dbReference>
<evidence type="ECO:0000256" key="1">
    <source>
        <dbReference type="PIRSR" id="PIRSR640198-1"/>
    </source>
</evidence>
<dbReference type="STRING" id="1798377.A2872_03315"/>
<dbReference type="PANTHER" id="PTHR13504:SF38">
    <property type="entry name" value="FIDO DOMAIN-CONTAINING PROTEIN"/>
    <property type="match status" value="1"/>
</dbReference>
<dbReference type="InterPro" id="IPR040198">
    <property type="entry name" value="Fido_containing"/>
</dbReference>
<dbReference type="Proteomes" id="UP000178681">
    <property type="component" value="Unassembled WGS sequence"/>
</dbReference>
<dbReference type="PANTHER" id="PTHR13504">
    <property type="entry name" value="FIDO DOMAIN-CONTAINING PROTEIN DDB_G0283145"/>
    <property type="match status" value="1"/>
</dbReference>
<dbReference type="PROSITE" id="PS51459">
    <property type="entry name" value="FIDO"/>
    <property type="match status" value="1"/>
</dbReference>
<protein>
    <recommendedName>
        <fullName evidence="4">Fido domain-containing protein</fullName>
    </recommendedName>
</protein>
<feature type="binding site" evidence="2">
    <location>
        <begin position="192"/>
        <end position="199"/>
    </location>
    <ligand>
        <name>ATP</name>
        <dbReference type="ChEBI" id="CHEBI:30616"/>
    </ligand>
</feature>
<evidence type="ECO:0000256" key="3">
    <source>
        <dbReference type="PIRSR" id="PIRSR640198-3"/>
    </source>
</evidence>
<keyword evidence="2" id="KW-0547">Nucleotide-binding</keyword>